<feature type="domain" description="GHMP kinase N-terminal" evidence="13">
    <location>
        <begin position="62"/>
        <end position="144"/>
    </location>
</feature>
<keyword evidence="7 12" id="KW-0791">Threonine biosynthesis</keyword>
<evidence type="ECO:0000256" key="3">
    <source>
        <dbReference type="ARBA" id="ARBA00012078"/>
    </source>
</evidence>
<dbReference type="NCBIfam" id="TIGR00191">
    <property type="entry name" value="thrB"/>
    <property type="match status" value="1"/>
</dbReference>
<dbReference type="GO" id="GO:0005737">
    <property type="term" value="C:cytoplasm"/>
    <property type="evidence" value="ECO:0007669"/>
    <property type="project" value="UniProtKB-SubCell"/>
</dbReference>
<dbReference type="SUPFAM" id="SSF54211">
    <property type="entry name" value="Ribosomal protein S5 domain 2-like"/>
    <property type="match status" value="1"/>
</dbReference>
<comment type="catalytic activity">
    <reaction evidence="11 12">
        <text>L-homoserine + ATP = O-phospho-L-homoserine + ADP + H(+)</text>
        <dbReference type="Rhea" id="RHEA:13985"/>
        <dbReference type="ChEBI" id="CHEBI:15378"/>
        <dbReference type="ChEBI" id="CHEBI:30616"/>
        <dbReference type="ChEBI" id="CHEBI:57476"/>
        <dbReference type="ChEBI" id="CHEBI:57590"/>
        <dbReference type="ChEBI" id="CHEBI:456216"/>
        <dbReference type="EC" id="2.7.1.39"/>
    </reaction>
</comment>
<dbReference type="AlphaFoldDB" id="A0A938B2L6"/>
<dbReference type="PROSITE" id="PS00627">
    <property type="entry name" value="GHMP_KINASES_ATP"/>
    <property type="match status" value="1"/>
</dbReference>
<evidence type="ECO:0000256" key="12">
    <source>
        <dbReference type="HAMAP-Rule" id="MF_00384"/>
    </source>
</evidence>
<evidence type="ECO:0000313" key="15">
    <source>
        <dbReference type="EMBL" id="MBM3226257.1"/>
    </source>
</evidence>
<dbReference type="PANTHER" id="PTHR20861">
    <property type="entry name" value="HOMOSERINE/4-DIPHOSPHOCYTIDYL-2-C-METHYL-D-ERYTHRITOL KINASE"/>
    <property type="match status" value="1"/>
</dbReference>
<evidence type="ECO:0000256" key="9">
    <source>
        <dbReference type="ARBA" id="ARBA00022777"/>
    </source>
</evidence>
<dbReference type="GO" id="GO:0004413">
    <property type="term" value="F:homoserine kinase activity"/>
    <property type="evidence" value="ECO:0007669"/>
    <property type="project" value="UniProtKB-UniRule"/>
</dbReference>
<accession>A0A938B2L6</accession>
<comment type="similarity">
    <text evidence="2 12">Belongs to the GHMP kinase family. Homoserine kinase subfamily.</text>
</comment>
<dbReference type="InterPro" id="IPR000870">
    <property type="entry name" value="Homoserine_kinase"/>
</dbReference>
<keyword evidence="10 12" id="KW-0067">ATP-binding</keyword>
<dbReference type="PRINTS" id="PR00958">
    <property type="entry name" value="HOMSERKINASE"/>
</dbReference>
<keyword evidence="6 12" id="KW-0808">Transferase</keyword>
<dbReference type="PANTHER" id="PTHR20861:SF1">
    <property type="entry name" value="HOMOSERINE KINASE"/>
    <property type="match status" value="1"/>
</dbReference>
<feature type="binding site" evidence="12">
    <location>
        <begin position="91"/>
        <end position="101"/>
    </location>
    <ligand>
        <name>ATP</name>
        <dbReference type="ChEBI" id="CHEBI:30616"/>
    </ligand>
</feature>
<dbReference type="InterPro" id="IPR036554">
    <property type="entry name" value="GHMP_kinase_C_sf"/>
</dbReference>
<dbReference type="Pfam" id="PF08544">
    <property type="entry name" value="GHMP_kinases_C"/>
    <property type="match status" value="1"/>
</dbReference>
<dbReference type="InterPro" id="IPR006203">
    <property type="entry name" value="GHMP_knse_ATP-bd_CS"/>
</dbReference>
<evidence type="ECO:0000256" key="1">
    <source>
        <dbReference type="ARBA" id="ARBA00005015"/>
    </source>
</evidence>
<gene>
    <name evidence="12" type="primary">thrB</name>
    <name evidence="15" type="ORF">FJZ47_21035</name>
</gene>
<dbReference type="InterPro" id="IPR006204">
    <property type="entry name" value="GHMP_kinase_N_dom"/>
</dbReference>
<dbReference type="Pfam" id="PF00288">
    <property type="entry name" value="GHMP_kinases_N"/>
    <property type="match status" value="1"/>
</dbReference>
<comment type="subcellular location">
    <subcellularLocation>
        <location evidence="12">Cytoplasm</location>
    </subcellularLocation>
</comment>
<evidence type="ECO:0000256" key="8">
    <source>
        <dbReference type="ARBA" id="ARBA00022741"/>
    </source>
</evidence>
<comment type="pathway">
    <text evidence="1 12">Amino-acid biosynthesis; L-threonine biosynthesis; L-threonine from L-aspartate: step 4/5.</text>
</comment>
<dbReference type="Gene3D" id="3.30.230.10">
    <property type="match status" value="1"/>
</dbReference>
<dbReference type="InterPro" id="IPR013750">
    <property type="entry name" value="GHMP_kinase_C_dom"/>
</dbReference>
<evidence type="ECO:0000256" key="10">
    <source>
        <dbReference type="ARBA" id="ARBA00022840"/>
    </source>
</evidence>
<evidence type="ECO:0000256" key="2">
    <source>
        <dbReference type="ARBA" id="ARBA00007370"/>
    </source>
</evidence>
<dbReference type="GO" id="GO:0005524">
    <property type="term" value="F:ATP binding"/>
    <property type="evidence" value="ECO:0007669"/>
    <property type="project" value="UniProtKB-UniRule"/>
</dbReference>
<evidence type="ECO:0000256" key="7">
    <source>
        <dbReference type="ARBA" id="ARBA00022697"/>
    </source>
</evidence>
<evidence type="ECO:0000259" key="13">
    <source>
        <dbReference type="Pfam" id="PF00288"/>
    </source>
</evidence>
<evidence type="ECO:0000259" key="14">
    <source>
        <dbReference type="Pfam" id="PF08544"/>
    </source>
</evidence>
<dbReference type="SUPFAM" id="SSF55060">
    <property type="entry name" value="GHMP Kinase, C-terminal domain"/>
    <property type="match status" value="1"/>
</dbReference>
<dbReference type="EMBL" id="VGLS01000843">
    <property type="protein sequence ID" value="MBM3226257.1"/>
    <property type="molecule type" value="Genomic_DNA"/>
</dbReference>
<proteinExistence type="inferred from homology"/>
<reference evidence="15" key="1">
    <citation type="submission" date="2019-03" db="EMBL/GenBank/DDBJ databases">
        <title>Lake Tanganyika Metagenome-Assembled Genomes (MAGs).</title>
        <authorList>
            <person name="Tran P."/>
        </authorList>
    </citation>
    <scope>NUCLEOTIDE SEQUENCE</scope>
    <source>
        <strain evidence="15">K_DeepCast_65m_m2_066</strain>
    </source>
</reference>
<dbReference type="Proteomes" id="UP000712673">
    <property type="component" value="Unassembled WGS sequence"/>
</dbReference>
<evidence type="ECO:0000256" key="5">
    <source>
        <dbReference type="ARBA" id="ARBA00022605"/>
    </source>
</evidence>
<dbReference type="GO" id="GO:0009088">
    <property type="term" value="P:threonine biosynthetic process"/>
    <property type="evidence" value="ECO:0007669"/>
    <property type="project" value="UniProtKB-UniRule"/>
</dbReference>
<comment type="function">
    <text evidence="12">Catalyzes the ATP-dependent phosphorylation of L-homoserine to L-homoserine phosphate.</text>
</comment>
<comment type="caution">
    <text evidence="15">The sequence shown here is derived from an EMBL/GenBank/DDBJ whole genome shotgun (WGS) entry which is preliminary data.</text>
</comment>
<keyword evidence="9 12" id="KW-0418">Kinase</keyword>
<sequence>MASAARQVQVRVPATTANLGSGFDILGLALQLYNVFTLRITSTPGWRASIPPGAHLPSDERNLVFRAARTLLKHVGVRLPGLHLSLSMQIPLARGLGSSSSAIVGGLMAANALTGNTVDRAALLRMAVAIEGHPDNVTPALMGGLTLSYTTDDQHHYSMLPFPPELVLVVAIPAFELSTAQARAVLPSQVGRADAIFNSSRTALLVHALYSRQYALLATAMDDRLHQPYRAALVPGMHEAIAAGYAAGALGVALSGAGPSLLAIAETGAEAVARALREAFASHGVTCTTRVLQADTTGAVASDAALA</sequence>
<evidence type="ECO:0000313" key="16">
    <source>
        <dbReference type="Proteomes" id="UP000712673"/>
    </source>
</evidence>
<organism evidence="15 16">
    <name type="scientific">Tectimicrobiota bacterium</name>
    <dbReference type="NCBI Taxonomy" id="2528274"/>
    <lineage>
        <taxon>Bacteria</taxon>
        <taxon>Pseudomonadati</taxon>
        <taxon>Nitrospinota/Tectimicrobiota group</taxon>
        <taxon>Candidatus Tectimicrobiota</taxon>
    </lineage>
</organism>
<protein>
    <recommendedName>
        <fullName evidence="4 12">Homoserine kinase</fullName>
        <shortName evidence="12">HK</shortName>
        <shortName evidence="12">HSK</shortName>
        <ecNumber evidence="3 12">2.7.1.39</ecNumber>
    </recommendedName>
</protein>
<keyword evidence="5 12" id="KW-0028">Amino-acid biosynthesis</keyword>
<dbReference type="InterPro" id="IPR014721">
    <property type="entry name" value="Ribsml_uS5_D2-typ_fold_subgr"/>
</dbReference>
<dbReference type="Gene3D" id="3.30.70.890">
    <property type="entry name" value="GHMP kinase, C-terminal domain"/>
    <property type="match status" value="1"/>
</dbReference>
<dbReference type="PIRSF" id="PIRSF000676">
    <property type="entry name" value="Homoser_kin"/>
    <property type="match status" value="1"/>
</dbReference>
<name>A0A938B2L6_UNCTE</name>
<dbReference type="InterPro" id="IPR020568">
    <property type="entry name" value="Ribosomal_Su5_D2-typ_SF"/>
</dbReference>
<feature type="domain" description="GHMP kinase C-terminal" evidence="14">
    <location>
        <begin position="206"/>
        <end position="281"/>
    </location>
</feature>
<dbReference type="HAMAP" id="MF_00384">
    <property type="entry name" value="Homoser_kinase"/>
    <property type="match status" value="1"/>
</dbReference>
<dbReference type="NCBIfam" id="NF002288">
    <property type="entry name" value="PRK01212.1-4"/>
    <property type="match status" value="1"/>
</dbReference>
<dbReference type="EC" id="2.7.1.39" evidence="3 12"/>
<keyword evidence="8 12" id="KW-0547">Nucleotide-binding</keyword>
<keyword evidence="12" id="KW-0963">Cytoplasm</keyword>
<evidence type="ECO:0000256" key="4">
    <source>
        <dbReference type="ARBA" id="ARBA00017858"/>
    </source>
</evidence>
<evidence type="ECO:0000256" key="11">
    <source>
        <dbReference type="ARBA" id="ARBA00049375"/>
    </source>
</evidence>
<evidence type="ECO:0000256" key="6">
    <source>
        <dbReference type="ARBA" id="ARBA00022679"/>
    </source>
</evidence>